<dbReference type="PANTHER" id="PTHR42852">
    <property type="entry name" value="THIOL:DISULFIDE INTERCHANGE PROTEIN DSBE"/>
    <property type="match status" value="1"/>
</dbReference>
<evidence type="ECO:0000256" key="1">
    <source>
        <dbReference type="ARBA" id="ARBA00004196"/>
    </source>
</evidence>
<dbReference type="InterPro" id="IPR036249">
    <property type="entry name" value="Thioredoxin-like_sf"/>
</dbReference>
<name>A0ABU1R200_9BACT</name>
<dbReference type="InterPro" id="IPR050553">
    <property type="entry name" value="Thioredoxin_ResA/DsbE_sf"/>
</dbReference>
<keyword evidence="3" id="KW-1015">Disulfide bond</keyword>
<dbReference type="PROSITE" id="PS51352">
    <property type="entry name" value="THIOREDOXIN_2"/>
    <property type="match status" value="1"/>
</dbReference>
<dbReference type="GO" id="GO:0016853">
    <property type="term" value="F:isomerase activity"/>
    <property type="evidence" value="ECO:0007669"/>
    <property type="project" value="UniProtKB-KW"/>
</dbReference>
<keyword evidence="2" id="KW-0201">Cytochrome c-type biogenesis</keyword>
<dbReference type="InterPro" id="IPR013740">
    <property type="entry name" value="Redoxin"/>
</dbReference>
<protein>
    <submittedName>
        <fullName evidence="7">Thiol-disulfide isomerase/thioredoxin</fullName>
    </submittedName>
</protein>
<keyword evidence="5" id="KW-0732">Signal</keyword>
<gene>
    <name evidence="7" type="ORF">J2W84_003608</name>
</gene>
<dbReference type="Pfam" id="PF08534">
    <property type="entry name" value="Redoxin"/>
    <property type="match status" value="1"/>
</dbReference>
<comment type="subcellular location">
    <subcellularLocation>
        <location evidence="1">Cell envelope</location>
    </subcellularLocation>
</comment>
<dbReference type="PANTHER" id="PTHR42852:SF6">
    <property type="entry name" value="THIOL:DISULFIDE INTERCHANGE PROTEIN DSBE"/>
    <property type="match status" value="1"/>
</dbReference>
<evidence type="ECO:0000313" key="8">
    <source>
        <dbReference type="Proteomes" id="UP001264980"/>
    </source>
</evidence>
<evidence type="ECO:0000256" key="5">
    <source>
        <dbReference type="SAM" id="SignalP"/>
    </source>
</evidence>
<organism evidence="7 8">
    <name type="scientific">Dyadobacter fermentans</name>
    <dbReference type="NCBI Taxonomy" id="94254"/>
    <lineage>
        <taxon>Bacteria</taxon>
        <taxon>Pseudomonadati</taxon>
        <taxon>Bacteroidota</taxon>
        <taxon>Cytophagia</taxon>
        <taxon>Cytophagales</taxon>
        <taxon>Spirosomataceae</taxon>
        <taxon>Dyadobacter</taxon>
    </lineage>
</organism>
<keyword evidence="4" id="KW-0676">Redox-active center</keyword>
<reference evidence="7 8" key="1">
    <citation type="submission" date="2023-07" db="EMBL/GenBank/DDBJ databases">
        <title>Sorghum-associated microbial communities from plants grown in Nebraska, USA.</title>
        <authorList>
            <person name="Schachtman D."/>
        </authorList>
    </citation>
    <scope>NUCLEOTIDE SEQUENCE [LARGE SCALE GENOMIC DNA]</scope>
    <source>
        <strain evidence="7 8">BE57</strain>
    </source>
</reference>
<evidence type="ECO:0000259" key="6">
    <source>
        <dbReference type="PROSITE" id="PS51352"/>
    </source>
</evidence>
<feature type="domain" description="Thioredoxin" evidence="6">
    <location>
        <begin position="328"/>
        <end position="493"/>
    </location>
</feature>
<keyword evidence="7" id="KW-0413">Isomerase</keyword>
<comment type="caution">
    <text evidence="7">The sequence shown here is derived from an EMBL/GenBank/DDBJ whole genome shotgun (WGS) entry which is preliminary data.</text>
</comment>
<feature type="chain" id="PRO_5045724561" evidence="5">
    <location>
        <begin position="19"/>
        <end position="493"/>
    </location>
</feature>
<keyword evidence="8" id="KW-1185">Reference proteome</keyword>
<dbReference type="RefSeq" id="WP_309985468.1">
    <property type="nucleotide sequence ID" value="NZ_JAVDTI010000003.1"/>
</dbReference>
<dbReference type="EMBL" id="JAVDTI010000003">
    <property type="protein sequence ID" value="MDR6806560.1"/>
    <property type="molecule type" value="Genomic_DNA"/>
</dbReference>
<dbReference type="CDD" id="cd02966">
    <property type="entry name" value="TlpA_like_family"/>
    <property type="match status" value="1"/>
</dbReference>
<feature type="signal peptide" evidence="5">
    <location>
        <begin position="1"/>
        <end position="18"/>
    </location>
</feature>
<dbReference type="Gene3D" id="3.40.30.10">
    <property type="entry name" value="Glutaredoxin"/>
    <property type="match status" value="1"/>
</dbReference>
<accession>A0ABU1R200</accession>
<evidence type="ECO:0000256" key="3">
    <source>
        <dbReference type="ARBA" id="ARBA00023157"/>
    </source>
</evidence>
<sequence length="493" mass="56336">MRLFFLGAALAAFTTAHAQMTVSGKISSTQPAKALVFNVPFDCWQNAANSVEVVPDRKGKFSIRLPVEKPQIIFLIYAGKRLQLYAEPGKTLVMETDDSLKTLKFGGSVGKENQFRRQLGLTTYNLGEQTWNDTLSAPEQILTDLGQARQSALLLLKTSRLSASFVRMTKADIQYYAVSKLWDLVWKNGVWTSDNKSKYGQNEWRRTLKAAHEAVALSNANALDSYHYQIMVSYYPRYLQHLASNKDEFTRIAEAVFKKSFVEINQLVRQKGERYWEYTALQYGFKGRVLEYAMASFLINGIDQGNLEYQQEAYQDFAERFPESPYMPDVRKKMKPFLASLVKTEAELADIRFVPNSPDIPTLDSLVSGYKGRVVFIDIWGTWCGPCRQEFSFNQALKDRFKGKSVEFAYIAVEHRPNPEKSWREMIAFYQLAGSHILAGKALVEDLRKIYVQQGNLTFPSYILVDKSGKIVTIHAKRPSDREALYKQIEQLL</sequence>
<dbReference type="SUPFAM" id="SSF52833">
    <property type="entry name" value="Thioredoxin-like"/>
    <property type="match status" value="1"/>
</dbReference>
<dbReference type="Proteomes" id="UP001264980">
    <property type="component" value="Unassembled WGS sequence"/>
</dbReference>
<dbReference type="InterPro" id="IPR013766">
    <property type="entry name" value="Thioredoxin_domain"/>
</dbReference>
<evidence type="ECO:0000256" key="2">
    <source>
        <dbReference type="ARBA" id="ARBA00022748"/>
    </source>
</evidence>
<proteinExistence type="predicted"/>
<evidence type="ECO:0000313" key="7">
    <source>
        <dbReference type="EMBL" id="MDR6806560.1"/>
    </source>
</evidence>
<evidence type="ECO:0000256" key="4">
    <source>
        <dbReference type="ARBA" id="ARBA00023284"/>
    </source>
</evidence>